<sequence>MDVRRGLKKQQADETAERRQIQIERAELDELCAAQQAAKSKQEEDHELLQQIIVLLAQRLQVLMALFNIVPVSQQSATHTTLTTLPEGVSADNWSELEQQWQALHQELEDANWKLVSMRDQLEALHLEYVGHPWQPILQQLSESQQYSSPLLQLPGFHGPNPFSDAVAAGRETVPIAEELKASRVRRLSCPGENFESRTRLVNVEEHETFAIALVKEMTAMKDSYERQLEQLRAELRKTRQLRAETSQRLRSELTAQRSRSQRTIAELVERLSELETVSTAQEKALAADDERHRDPDEVMVDKLKCDVAGGVSIDLR</sequence>
<dbReference type="Proteomes" id="UP000285883">
    <property type="component" value="Unassembled WGS sequence"/>
</dbReference>
<comment type="caution">
    <text evidence="4">The sequence shown here is derived from an EMBL/GenBank/DDBJ whole genome shotgun (WGS) entry which is preliminary data.</text>
</comment>
<dbReference type="Proteomes" id="UP000792063">
    <property type="component" value="Unassembled WGS sequence"/>
</dbReference>
<dbReference type="Proteomes" id="UP000785171">
    <property type="component" value="Unassembled WGS sequence"/>
</dbReference>
<reference evidence="2" key="3">
    <citation type="submission" date="2020-06" db="EMBL/GenBank/DDBJ databases">
        <authorList>
            <person name="Studholme D.J."/>
        </authorList>
    </citation>
    <scope>NUCLEOTIDE SEQUENCE</scope>
    <source>
        <strain evidence="3">NZFS 2646</strain>
        <strain evidence="2">NZFS 3630</strain>
    </source>
</reference>
<name>A0A421F2R2_9STRA</name>
<evidence type="ECO:0000313" key="6">
    <source>
        <dbReference type="Proteomes" id="UP000285624"/>
    </source>
</evidence>
<organism evidence="4 7">
    <name type="scientific">Phytophthora kernoviae</name>
    <dbReference type="NCBI Taxonomy" id="325452"/>
    <lineage>
        <taxon>Eukaryota</taxon>
        <taxon>Sar</taxon>
        <taxon>Stramenopiles</taxon>
        <taxon>Oomycota</taxon>
        <taxon>Peronosporomycetes</taxon>
        <taxon>Peronosporales</taxon>
        <taxon>Peronosporaceae</taxon>
        <taxon>Phytophthora</taxon>
    </lineage>
</organism>
<dbReference type="EMBL" id="JPWU03000096">
    <property type="protein sequence ID" value="KAG2526710.1"/>
    <property type="molecule type" value="Genomic_DNA"/>
</dbReference>
<evidence type="ECO:0000256" key="1">
    <source>
        <dbReference type="SAM" id="Coils"/>
    </source>
</evidence>
<evidence type="ECO:0000313" key="4">
    <source>
        <dbReference type="EMBL" id="RLN20310.1"/>
    </source>
</evidence>
<accession>A0A421F2R2</accession>
<reference evidence="2" key="1">
    <citation type="journal article" date="2015" name="Genom Data">
        <title>Genome sequences of six Phytophthora species associated with forests in New Zealand.</title>
        <authorList>
            <person name="Studholme D.J."/>
            <person name="McDougal R.L."/>
            <person name="Sambles C."/>
            <person name="Hansen E."/>
            <person name="Hardy G."/>
            <person name="Grant M."/>
            <person name="Ganley R.J."/>
            <person name="Williams N.M."/>
        </authorList>
    </citation>
    <scope>NUCLEOTIDE SEQUENCE</scope>
    <source>
        <strain evidence="3">NZFS 2646</strain>
        <strain evidence="2">NZFS 3630</strain>
    </source>
</reference>
<reference evidence="6 7" key="2">
    <citation type="submission" date="2018-07" db="EMBL/GenBank/DDBJ databases">
        <title>Genome sequencing of oomycete isolates from Chile give support for New Zealand origin for Phytophthora kernoviae and make available the first Nothophytophthora sp. genome.</title>
        <authorList>
            <person name="Studholme D.J."/>
            <person name="Sanfuentes E."/>
            <person name="Panda P."/>
            <person name="Hill R."/>
            <person name="Sambles C."/>
            <person name="Grant M."/>
            <person name="Williams N.M."/>
            <person name="Mcdougal R.L."/>
        </authorList>
    </citation>
    <scope>NUCLEOTIDE SEQUENCE [LARGE SCALE GENOMIC DNA]</scope>
    <source>
        <strain evidence="4">Chile2</strain>
        <strain evidence="5">Chile4</strain>
    </source>
</reference>
<evidence type="ECO:0000313" key="3">
    <source>
        <dbReference type="EMBL" id="KAG2531348.1"/>
    </source>
</evidence>
<evidence type="ECO:0000313" key="5">
    <source>
        <dbReference type="EMBL" id="RLN84185.1"/>
    </source>
</evidence>
<dbReference type="STRING" id="325452.A0A421F2R2"/>
<gene>
    <name evidence="4" type="ORF">BBI17_001327</name>
    <name evidence="5" type="ORF">BBO99_00001504</name>
    <name evidence="3" type="ORF">JM16_001114</name>
    <name evidence="2" type="ORF">JM18_004258</name>
</gene>
<evidence type="ECO:0000313" key="7">
    <source>
        <dbReference type="Proteomes" id="UP000285883"/>
    </source>
</evidence>
<protein>
    <submittedName>
        <fullName evidence="4">Uncharacterized protein</fullName>
    </submittedName>
</protein>
<dbReference type="EMBL" id="MBDN02000022">
    <property type="protein sequence ID" value="RLN84185.1"/>
    <property type="molecule type" value="Genomic_DNA"/>
</dbReference>
<dbReference type="Proteomes" id="UP000285624">
    <property type="component" value="Unassembled WGS sequence"/>
</dbReference>
<feature type="coiled-coil region" evidence="1">
    <location>
        <begin position="215"/>
        <end position="278"/>
    </location>
</feature>
<evidence type="ECO:0000313" key="2">
    <source>
        <dbReference type="EMBL" id="KAG2526710.1"/>
    </source>
</evidence>
<keyword evidence="1" id="KW-0175">Coiled coil</keyword>
<keyword evidence="6" id="KW-1185">Reference proteome</keyword>
<dbReference type="EMBL" id="JPWV03000011">
    <property type="protein sequence ID" value="KAG2531348.1"/>
    <property type="molecule type" value="Genomic_DNA"/>
</dbReference>
<dbReference type="EMBL" id="MAYM02001406">
    <property type="protein sequence ID" value="RLN20310.1"/>
    <property type="molecule type" value="Genomic_DNA"/>
</dbReference>
<proteinExistence type="predicted"/>
<dbReference type="AlphaFoldDB" id="A0A421F2R2"/>